<evidence type="ECO:0000256" key="4">
    <source>
        <dbReference type="ARBA" id="ARBA00022989"/>
    </source>
</evidence>
<reference evidence="10" key="1">
    <citation type="submission" date="2022-10" db="EMBL/GenBank/DDBJ databases">
        <title>Gaoshiqiia sediminis gen. nov., sp. nov., isolated from coastal sediment.</title>
        <authorList>
            <person name="Yu W.X."/>
            <person name="Mu D.S."/>
            <person name="Du J.Z."/>
            <person name="Liang Y.Q."/>
        </authorList>
    </citation>
    <scope>NUCLEOTIDE SEQUENCE</scope>
    <source>
        <strain evidence="10">A06</strain>
    </source>
</reference>
<evidence type="ECO:0000259" key="9">
    <source>
        <dbReference type="Pfam" id="PF12704"/>
    </source>
</evidence>
<dbReference type="InterPro" id="IPR025857">
    <property type="entry name" value="MacB_PCD"/>
</dbReference>
<dbReference type="InterPro" id="IPR050250">
    <property type="entry name" value="Macrolide_Exporter_MacB"/>
</dbReference>
<keyword evidence="2" id="KW-1003">Cell membrane</keyword>
<keyword evidence="11" id="KW-1185">Reference proteome</keyword>
<dbReference type="PANTHER" id="PTHR30572">
    <property type="entry name" value="MEMBRANE COMPONENT OF TRANSPORTER-RELATED"/>
    <property type="match status" value="1"/>
</dbReference>
<organism evidence="10 11">
    <name type="scientific">Gaoshiqia sediminis</name>
    <dbReference type="NCBI Taxonomy" id="2986998"/>
    <lineage>
        <taxon>Bacteria</taxon>
        <taxon>Pseudomonadati</taxon>
        <taxon>Bacteroidota</taxon>
        <taxon>Bacteroidia</taxon>
        <taxon>Marinilabiliales</taxon>
        <taxon>Prolixibacteraceae</taxon>
        <taxon>Gaoshiqia</taxon>
    </lineage>
</organism>
<feature type="transmembrane region" description="Helical" evidence="7">
    <location>
        <begin position="21"/>
        <end position="42"/>
    </location>
</feature>
<protein>
    <submittedName>
        <fullName evidence="10">ABC transporter permease</fullName>
    </submittedName>
</protein>
<sequence>MKISKSIKISRSQLLSNKLRTFFSLIGVIIGVSAVIIMVAIGNGAQNEVLSKIESMGTNLIIVNTGQVQKNVGRQQIRGTVTSLTLRDVDMLASECPDVRMAAPVQTKKMQVKWENLSTNTTITGTTSDYQAIRNFQVEKGNFFTEEEDKAYLRVAVLGQTVVNNLFDGRNPVGETIRIGRIPFSVIGVMEPKGSDLNGVDQDDQIFIPIQTALRRVFNLNYINTINVQAASIEEMDNATGQISEVLREQHRLNKQNKPDDFTIQNQIELLETQKETTGTFTALIVSTAGVSLLVGGIGILAIMLIAIRERINEIGLRMAVGASKKDILLQFVIESSILSIAGGIIGIVTGVLASVVIILATDWTLNISIPSIIYSFLFSLAVGLFFGVYPALKASRLDPIDALRSE</sequence>
<evidence type="ECO:0000256" key="5">
    <source>
        <dbReference type="ARBA" id="ARBA00023136"/>
    </source>
</evidence>
<evidence type="ECO:0000256" key="6">
    <source>
        <dbReference type="ARBA" id="ARBA00038076"/>
    </source>
</evidence>
<comment type="caution">
    <text evidence="10">The sequence shown here is derived from an EMBL/GenBank/DDBJ whole genome shotgun (WGS) entry which is preliminary data.</text>
</comment>
<feature type="domain" description="ABC3 transporter permease C-terminal" evidence="8">
    <location>
        <begin position="289"/>
        <end position="400"/>
    </location>
</feature>
<keyword evidence="5 7" id="KW-0472">Membrane</keyword>
<evidence type="ECO:0000256" key="2">
    <source>
        <dbReference type="ARBA" id="ARBA00022475"/>
    </source>
</evidence>
<evidence type="ECO:0000259" key="8">
    <source>
        <dbReference type="Pfam" id="PF02687"/>
    </source>
</evidence>
<proteinExistence type="inferred from homology"/>
<dbReference type="Pfam" id="PF02687">
    <property type="entry name" value="FtsX"/>
    <property type="match status" value="1"/>
</dbReference>
<dbReference type="Proteomes" id="UP001163821">
    <property type="component" value="Unassembled WGS sequence"/>
</dbReference>
<dbReference type="Pfam" id="PF12704">
    <property type="entry name" value="MacB_PCD"/>
    <property type="match status" value="1"/>
</dbReference>
<dbReference type="AlphaFoldDB" id="A0AA41Y2M7"/>
<name>A0AA41Y2M7_9BACT</name>
<evidence type="ECO:0000313" key="10">
    <source>
        <dbReference type="EMBL" id="MCW0482331.1"/>
    </source>
</evidence>
<dbReference type="EMBL" id="JAPAAF010000006">
    <property type="protein sequence ID" value="MCW0482331.1"/>
    <property type="molecule type" value="Genomic_DNA"/>
</dbReference>
<gene>
    <name evidence="10" type="ORF">N2K84_06290</name>
</gene>
<dbReference type="RefSeq" id="WP_282590934.1">
    <property type="nucleotide sequence ID" value="NZ_JAPAAF010000006.1"/>
</dbReference>
<keyword evidence="3 7" id="KW-0812">Transmembrane</keyword>
<dbReference type="GO" id="GO:0005886">
    <property type="term" value="C:plasma membrane"/>
    <property type="evidence" value="ECO:0007669"/>
    <property type="project" value="UniProtKB-SubCell"/>
</dbReference>
<evidence type="ECO:0000313" key="11">
    <source>
        <dbReference type="Proteomes" id="UP001163821"/>
    </source>
</evidence>
<comment type="similarity">
    <text evidence="6">Belongs to the ABC-4 integral membrane protein family.</text>
</comment>
<feature type="transmembrane region" description="Helical" evidence="7">
    <location>
        <begin position="281"/>
        <end position="308"/>
    </location>
</feature>
<feature type="transmembrane region" description="Helical" evidence="7">
    <location>
        <begin position="373"/>
        <end position="393"/>
    </location>
</feature>
<dbReference type="PANTHER" id="PTHR30572:SF4">
    <property type="entry name" value="ABC TRANSPORTER PERMEASE YTRF"/>
    <property type="match status" value="1"/>
</dbReference>
<evidence type="ECO:0000256" key="1">
    <source>
        <dbReference type="ARBA" id="ARBA00004651"/>
    </source>
</evidence>
<evidence type="ECO:0000256" key="7">
    <source>
        <dbReference type="SAM" id="Phobius"/>
    </source>
</evidence>
<dbReference type="InterPro" id="IPR003838">
    <property type="entry name" value="ABC3_permease_C"/>
</dbReference>
<evidence type="ECO:0000256" key="3">
    <source>
        <dbReference type="ARBA" id="ARBA00022692"/>
    </source>
</evidence>
<dbReference type="GO" id="GO:0022857">
    <property type="term" value="F:transmembrane transporter activity"/>
    <property type="evidence" value="ECO:0007669"/>
    <property type="project" value="TreeGrafter"/>
</dbReference>
<feature type="domain" description="MacB-like periplasmic core" evidence="9">
    <location>
        <begin position="21"/>
        <end position="245"/>
    </location>
</feature>
<accession>A0AA41Y2M7</accession>
<feature type="transmembrane region" description="Helical" evidence="7">
    <location>
        <begin position="328"/>
        <end position="361"/>
    </location>
</feature>
<keyword evidence="4 7" id="KW-1133">Transmembrane helix</keyword>
<comment type="subcellular location">
    <subcellularLocation>
        <location evidence="1">Cell membrane</location>
        <topology evidence="1">Multi-pass membrane protein</topology>
    </subcellularLocation>
</comment>